<reference evidence="2" key="1">
    <citation type="submission" date="2020-11" db="EMBL/GenBank/DDBJ databases">
        <authorList>
            <consortium name="DOE Joint Genome Institute"/>
            <person name="Ahrendt S."/>
            <person name="Riley R."/>
            <person name="Andreopoulos W."/>
            <person name="Labutti K."/>
            <person name="Pangilinan J."/>
            <person name="Ruiz-Duenas F.J."/>
            <person name="Barrasa J.M."/>
            <person name="Sanchez-Garcia M."/>
            <person name="Camarero S."/>
            <person name="Miyauchi S."/>
            <person name="Serrano A."/>
            <person name="Linde D."/>
            <person name="Babiker R."/>
            <person name="Drula E."/>
            <person name="Ayuso-Fernandez I."/>
            <person name="Pacheco R."/>
            <person name="Padilla G."/>
            <person name="Ferreira P."/>
            <person name="Barriuso J."/>
            <person name="Kellner H."/>
            <person name="Castanera R."/>
            <person name="Alfaro M."/>
            <person name="Ramirez L."/>
            <person name="Pisabarro A.G."/>
            <person name="Kuo A."/>
            <person name="Tritt A."/>
            <person name="Lipzen A."/>
            <person name="He G."/>
            <person name="Yan M."/>
            <person name="Ng V."/>
            <person name="Cullen D."/>
            <person name="Martin F."/>
            <person name="Rosso M.-N."/>
            <person name="Henrissat B."/>
            <person name="Hibbett D."/>
            <person name="Martinez A.T."/>
            <person name="Grigoriev I.V."/>
        </authorList>
    </citation>
    <scope>NUCLEOTIDE SEQUENCE</scope>
    <source>
        <strain evidence="2">CIRM-BRFM 674</strain>
    </source>
</reference>
<dbReference type="Proteomes" id="UP000807469">
    <property type="component" value="Unassembled WGS sequence"/>
</dbReference>
<organism evidence="2 3">
    <name type="scientific">Pholiota conissans</name>
    <dbReference type="NCBI Taxonomy" id="109636"/>
    <lineage>
        <taxon>Eukaryota</taxon>
        <taxon>Fungi</taxon>
        <taxon>Dikarya</taxon>
        <taxon>Basidiomycota</taxon>
        <taxon>Agaricomycotina</taxon>
        <taxon>Agaricomycetes</taxon>
        <taxon>Agaricomycetidae</taxon>
        <taxon>Agaricales</taxon>
        <taxon>Agaricineae</taxon>
        <taxon>Strophariaceae</taxon>
        <taxon>Pholiota</taxon>
    </lineage>
</organism>
<proteinExistence type="predicted"/>
<feature type="region of interest" description="Disordered" evidence="1">
    <location>
        <begin position="1"/>
        <end position="46"/>
    </location>
</feature>
<accession>A0A9P6CS41</accession>
<name>A0A9P6CS41_9AGAR</name>
<dbReference type="AlphaFoldDB" id="A0A9P6CS41"/>
<sequence>MIHPISSNCQNQKAHGTVETHELGDSTDTTNEVKLGPRSEDIGKKGMGNSLKYLLWLNSNKSS</sequence>
<protein>
    <submittedName>
        <fullName evidence="2">Uncharacterized protein</fullName>
    </submittedName>
</protein>
<gene>
    <name evidence="2" type="ORF">BDN70DRAFT_546360</name>
</gene>
<comment type="caution">
    <text evidence="2">The sequence shown here is derived from an EMBL/GenBank/DDBJ whole genome shotgun (WGS) entry which is preliminary data.</text>
</comment>
<feature type="compositionally biased region" description="Basic and acidic residues" evidence="1">
    <location>
        <begin position="35"/>
        <end position="44"/>
    </location>
</feature>
<dbReference type="EMBL" id="MU155629">
    <property type="protein sequence ID" value="KAF9471745.1"/>
    <property type="molecule type" value="Genomic_DNA"/>
</dbReference>
<evidence type="ECO:0000313" key="3">
    <source>
        <dbReference type="Proteomes" id="UP000807469"/>
    </source>
</evidence>
<feature type="compositionally biased region" description="Polar residues" evidence="1">
    <location>
        <begin position="1"/>
        <end position="14"/>
    </location>
</feature>
<evidence type="ECO:0000256" key="1">
    <source>
        <dbReference type="SAM" id="MobiDB-lite"/>
    </source>
</evidence>
<evidence type="ECO:0000313" key="2">
    <source>
        <dbReference type="EMBL" id="KAF9471745.1"/>
    </source>
</evidence>
<keyword evidence="3" id="KW-1185">Reference proteome</keyword>